<gene>
    <name evidence="2" type="ORF">NQZ67_20660</name>
</gene>
<organism evidence="2 3">
    <name type="scientific">Paenibacillus soyae</name>
    <dbReference type="NCBI Taxonomy" id="2969249"/>
    <lineage>
        <taxon>Bacteria</taxon>
        <taxon>Bacillati</taxon>
        <taxon>Bacillota</taxon>
        <taxon>Bacilli</taxon>
        <taxon>Bacillales</taxon>
        <taxon>Paenibacillaceae</taxon>
        <taxon>Paenibacillus</taxon>
    </lineage>
</organism>
<sequence length="46" mass="4895">MEVMFIIMGFSAAILIVLGILVKEALDMEPIDKAFPTGQTLNGGAK</sequence>
<keyword evidence="1" id="KW-0472">Membrane</keyword>
<dbReference type="RefSeq" id="WP_257449600.1">
    <property type="nucleotide sequence ID" value="NZ_JANIPJ010000016.1"/>
</dbReference>
<dbReference type="EMBL" id="JANIPJ010000016">
    <property type="protein sequence ID" value="MCR2806296.1"/>
    <property type="molecule type" value="Genomic_DNA"/>
</dbReference>
<reference evidence="2" key="1">
    <citation type="submission" date="2022-08" db="EMBL/GenBank/DDBJ databases">
        <title>The genomic sequence of strain Paenibacillus sp. SCIV0701.</title>
        <authorList>
            <person name="Zhao H."/>
        </authorList>
    </citation>
    <scope>NUCLEOTIDE SEQUENCE</scope>
    <source>
        <strain evidence="2">SCIV0701</strain>
    </source>
</reference>
<dbReference type="AlphaFoldDB" id="A0A9X2MUW3"/>
<accession>A0A9X2MUW3</accession>
<comment type="caution">
    <text evidence="2">The sequence shown here is derived from an EMBL/GenBank/DDBJ whole genome shotgun (WGS) entry which is preliminary data.</text>
</comment>
<keyword evidence="1" id="KW-1133">Transmembrane helix</keyword>
<feature type="transmembrane region" description="Helical" evidence="1">
    <location>
        <begin position="6"/>
        <end position="26"/>
    </location>
</feature>
<evidence type="ECO:0000313" key="3">
    <source>
        <dbReference type="Proteomes" id="UP001141950"/>
    </source>
</evidence>
<evidence type="ECO:0000256" key="1">
    <source>
        <dbReference type="SAM" id="Phobius"/>
    </source>
</evidence>
<protein>
    <submittedName>
        <fullName evidence="2">Uncharacterized protein</fullName>
    </submittedName>
</protein>
<name>A0A9X2MUW3_9BACL</name>
<keyword evidence="1" id="KW-0812">Transmembrane</keyword>
<dbReference type="Proteomes" id="UP001141950">
    <property type="component" value="Unassembled WGS sequence"/>
</dbReference>
<keyword evidence="3" id="KW-1185">Reference proteome</keyword>
<evidence type="ECO:0000313" key="2">
    <source>
        <dbReference type="EMBL" id="MCR2806296.1"/>
    </source>
</evidence>
<proteinExistence type="predicted"/>